<evidence type="ECO:0000313" key="8">
    <source>
        <dbReference type="Proteomes" id="UP000827892"/>
    </source>
</evidence>
<dbReference type="EMBL" id="CP090894">
    <property type="protein sequence ID" value="ULT95300.1"/>
    <property type="molecule type" value="Genomic_DNA"/>
</dbReference>
<evidence type="ECO:0000256" key="2">
    <source>
        <dbReference type="ARBA" id="ARBA00022737"/>
    </source>
</evidence>
<evidence type="ECO:0000256" key="5">
    <source>
        <dbReference type="PROSITE-ProRule" id="PRU00042"/>
    </source>
</evidence>
<evidence type="ECO:0000259" key="6">
    <source>
        <dbReference type="PROSITE" id="PS50157"/>
    </source>
</evidence>
<evidence type="ECO:0000256" key="1">
    <source>
        <dbReference type="ARBA" id="ARBA00022723"/>
    </source>
</evidence>
<dbReference type="PANTHER" id="PTHR24379">
    <property type="entry name" value="KRAB AND ZINC FINGER DOMAIN-CONTAINING"/>
    <property type="match status" value="1"/>
</dbReference>
<sequence>MTRHKCKDCGKSFDLKRYLTKHELRMHNNPNKSEETVQSTEPLKCSMCEKVFPRLSHLQRHQMTHLNVRNYTCDFCDEKFVQKAHLTRHLSRKHANEEGVEVEWIACNKCGKLFKTTYEMKFHRRNVHELHRCKRCQEVMEGGNDSLRQHHIRCRSKQKMCDHCGASFTRPADLVAHQTACLKKVALICVPCETFFKQRVELDRHVKKLHYRSAKCKNCDHTSQSPVEHSRHALECLKIKICGYCDLENPSDDHVSEFHWRRLKRTIPRRVAEKLMKTKHKEIPSALEEKQVEEGNLEVEEIDDCETGLNLFEQPIFNDQRSNKIEGEDSLFDFSEPSTSQLGFNSTMFDEEDDRPEDYLSFSICPKDTDVPFHLRGRLPPELVSLFPELEDTSIVLLNATPLPMCRMTIRVPVSIPQSCDNEQKMRAWQKSIIKLEDDEPTNLI</sequence>
<dbReference type="SUPFAM" id="SSF57667">
    <property type="entry name" value="beta-beta-alpha zinc fingers"/>
    <property type="match status" value="3"/>
</dbReference>
<gene>
    <name evidence="7" type="ORF">L3Y34_004193</name>
</gene>
<dbReference type="InterPro" id="IPR036236">
    <property type="entry name" value="Znf_C2H2_sf"/>
</dbReference>
<reference evidence="7 8" key="1">
    <citation type="submission" date="2022-05" db="EMBL/GenBank/DDBJ databases">
        <title>Chromosome-level reference genomes for two strains of Caenorhabditis briggsae: an improved platform for comparative genomics.</title>
        <authorList>
            <person name="Stevens L."/>
            <person name="Andersen E.C."/>
        </authorList>
    </citation>
    <scope>NUCLEOTIDE SEQUENCE [LARGE SCALE GENOMIC DNA]</scope>
    <source>
        <strain evidence="7">QX1410_ONT</strain>
        <tissue evidence="7">Whole-organism</tissue>
    </source>
</reference>
<organism evidence="7 8">
    <name type="scientific">Caenorhabditis briggsae</name>
    <dbReference type="NCBI Taxonomy" id="6238"/>
    <lineage>
        <taxon>Eukaryota</taxon>
        <taxon>Metazoa</taxon>
        <taxon>Ecdysozoa</taxon>
        <taxon>Nematoda</taxon>
        <taxon>Chromadorea</taxon>
        <taxon>Rhabditida</taxon>
        <taxon>Rhabditina</taxon>
        <taxon>Rhabditomorpha</taxon>
        <taxon>Rhabditoidea</taxon>
        <taxon>Rhabditidae</taxon>
        <taxon>Peloderinae</taxon>
        <taxon>Caenorhabditis</taxon>
    </lineage>
</organism>
<evidence type="ECO:0000256" key="3">
    <source>
        <dbReference type="ARBA" id="ARBA00022771"/>
    </source>
</evidence>
<evidence type="ECO:0000313" key="7">
    <source>
        <dbReference type="EMBL" id="ULT95300.1"/>
    </source>
</evidence>
<evidence type="ECO:0000256" key="4">
    <source>
        <dbReference type="ARBA" id="ARBA00022833"/>
    </source>
</evidence>
<keyword evidence="4" id="KW-0862">Zinc</keyword>
<protein>
    <recommendedName>
        <fullName evidence="6">C2H2-type domain-containing protein</fullName>
    </recommendedName>
</protein>
<keyword evidence="2" id="KW-0677">Repeat</keyword>
<feature type="domain" description="C2H2-type" evidence="6">
    <location>
        <begin position="105"/>
        <end position="133"/>
    </location>
</feature>
<dbReference type="GO" id="GO:0008270">
    <property type="term" value="F:zinc ion binding"/>
    <property type="evidence" value="ECO:0007669"/>
    <property type="project" value="UniProtKB-KW"/>
</dbReference>
<proteinExistence type="predicted"/>
<keyword evidence="1" id="KW-0479">Metal-binding</keyword>
<keyword evidence="3 5" id="KW-0863">Zinc-finger</keyword>
<dbReference type="Gene3D" id="3.30.160.60">
    <property type="entry name" value="Classic Zinc Finger"/>
    <property type="match status" value="4"/>
</dbReference>
<dbReference type="PANTHER" id="PTHR24379:SF121">
    <property type="entry name" value="C2H2-TYPE DOMAIN-CONTAINING PROTEIN"/>
    <property type="match status" value="1"/>
</dbReference>
<dbReference type="Proteomes" id="UP000827892">
    <property type="component" value="Chromosome IV"/>
</dbReference>
<dbReference type="Pfam" id="PF00096">
    <property type="entry name" value="zf-C2H2"/>
    <property type="match status" value="4"/>
</dbReference>
<dbReference type="AlphaFoldDB" id="A0AAE9D673"/>
<dbReference type="SMART" id="SM00355">
    <property type="entry name" value="ZnF_C2H2"/>
    <property type="match status" value="6"/>
</dbReference>
<name>A0AAE9D673_CAEBR</name>
<feature type="domain" description="C2H2-type" evidence="6">
    <location>
        <begin position="71"/>
        <end position="99"/>
    </location>
</feature>
<dbReference type="InterPro" id="IPR013087">
    <property type="entry name" value="Znf_C2H2_type"/>
</dbReference>
<accession>A0AAE9D673</accession>
<feature type="domain" description="C2H2-type" evidence="6">
    <location>
        <begin position="43"/>
        <end position="70"/>
    </location>
</feature>
<dbReference type="PROSITE" id="PS50157">
    <property type="entry name" value="ZINC_FINGER_C2H2_2"/>
    <property type="match status" value="4"/>
</dbReference>
<feature type="domain" description="C2H2-type" evidence="6">
    <location>
        <begin position="4"/>
        <end position="32"/>
    </location>
</feature>
<dbReference type="PROSITE" id="PS00028">
    <property type="entry name" value="ZINC_FINGER_C2H2_1"/>
    <property type="match status" value="5"/>
</dbReference>